<evidence type="ECO:0000313" key="2">
    <source>
        <dbReference type="Proteomes" id="UP001597393"/>
    </source>
</evidence>
<protein>
    <submittedName>
        <fullName evidence="1">Uncharacterized protein</fullName>
    </submittedName>
</protein>
<gene>
    <name evidence="1" type="ORF">ACFSQ3_12835</name>
</gene>
<evidence type="ECO:0000313" key="1">
    <source>
        <dbReference type="EMBL" id="MFD2599838.1"/>
    </source>
</evidence>
<organism evidence="1 2">
    <name type="scientific">Sphingobacterium corticis</name>
    <dbReference type="NCBI Taxonomy" id="1812823"/>
    <lineage>
        <taxon>Bacteria</taxon>
        <taxon>Pseudomonadati</taxon>
        <taxon>Bacteroidota</taxon>
        <taxon>Sphingobacteriia</taxon>
        <taxon>Sphingobacteriales</taxon>
        <taxon>Sphingobacteriaceae</taxon>
        <taxon>Sphingobacterium</taxon>
    </lineage>
</organism>
<comment type="caution">
    <text evidence="1">The sequence shown here is derived from an EMBL/GenBank/DDBJ whole genome shotgun (WGS) entry which is preliminary data.</text>
</comment>
<sequence length="100" mass="11250">MKNTIKIDVASFYTSDFQKLTWTSTDEKLNGTSTLEAKQDDSSLEEIVDRHLQKIAASLPEAANLSDYETTLSFDDSLNDDQKKQFTAAFNASNTRDESF</sequence>
<dbReference type="RefSeq" id="WP_380869962.1">
    <property type="nucleotide sequence ID" value="NZ_JBHUMA010000006.1"/>
</dbReference>
<keyword evidence="2" id="KW-1185">Reference proteome</keyword>
<dbReference type="EMBL" id="JBHUMA010000006">
    <property type="protein sequence ID" value="MFD2599838.1"/>
    <property type="molecule type" value="Genomic_DNA"/>
</dbReference>
<dbReference type="Proteomes" id="UP001597393">
    <property type="component" value="Unassembled WGS sequence"/>
</dbReference>
<reference evidence="2" key="1">
    <citation type="journal article" date="2019" name="Int. J. Syst. Evol. Microbiol.">
        <title>The Global Catalogue of Microorganisms (GCM) 10K type strain sequencing project: providing services to taxonomists for standard genome sequencing and annotation.</title>
        <authorList>
            <consortium name="The Broad Institute Genomics Platform"/>
            <consortium name="The Broad Institute Genome Sequencing Center for Infectious Disease"/>
            <person name="Wu L."/>
            <person name="Ma J."/>
        </authorList>
    </citation>
    <scope>NUCLEOTIDE SEQUENCE [LARGE SCALE GENOMIC DNA]</scope>
    <source>
        <strain evidence="2">KCTC 42248</strain>
    </source>
</reference>
<proteinExistence type="predicted"/>
<accession>A0ABW5NME6</accession>
<name>A0ABW5NME6_9SPHI</name>